<keyword evidence="1" id="KW-1133">Transmembrane helix</keyword>
<name>A0ABP7YK55_9SPHI</name>
<dbReference type="Proteomes" id="UP001500101">
    <property type="component" value="Unassembled WGS sequence"/>
</dbReference>
<dbReference type="InterPro" id="IPR051907">
    <property type="entry name" value="DoxX-like_oxidoreductase"/>
</dbReference>
<feature type="transmembrane region" description="Helical" evidence="1">
    <location>
        <begin position="82"/>
        <end position="98"/>
    </location>
</feature>
<feature type="transmembrane region" description="Helical" evidence="1">
    <location>
        <begin position="110"/>
        <end position="128"/>
    </location>
</feature>
<keyword evidence="3" id="KW-1185">Reference proteome</keyword>
<dbReference type="PANTHER" id="PTHR33452:SF1">
    <property type="entry name" value="INNER MEMBRANE PROTEIN YPHA-RELATED"/>
    <property type="match status" value="1"/>
</dbReference>
<gene>
    <name evidence="2" type="ORF">GCM10022216_13310</name>
</gene>
<reference evidence="3" key="1">
    <citation type="journal article" date="2019" name="Int. J. Syst. Evol. Microbiol.">
        <title>The Global Catalogue of Microorganisms (GCM) 10K type strain sequencing project: providing services to taxonomists for standard genome sequencing and annotation.</title>
        <authorList>
            <consortium name="The Broad Institute Genomics Platform"/>
            <consortium name="The Broad Institute Genome Sequencing Center for Infectious Disease"/>
            <person name="Wu L."/>
            <person name="Ma J."/>
        </authorList>
    </citation>
    <scope>NUCLEOTIDE SEQUENCE [LARGE SCALE GENOMIC DNA]</scope>
    <source>
        <strain evidence="3">JCM 16704</strain>
    </source>
</reference>
<evidence type="ECO:0000313" key="3">
    <source>
        <dbReference type="Proteomes" id="UP001500101"/>
    </source>
</evidence>
<evidence type="ECO:0000256" key="1">
    <source>
        <dbReference type="SAM" id="Phobius"/>
    </source>
</evidence>
<sequence length="140" mass="16031">MNDLLIFVLYSDLGSNFNNWVMFGFRILLLVELIRVHGFKKLEGDHDTPNPLGLPQKLNNFISALAMAYLPFFLLAGLFTRILVIPALMVTTIGYFVIHRKDDLATRDIPYMYSISLLLLLLLGPGTISMDHWMFNQLIK</sequence>
<keyword evidence="1" id="KW-0472">Membrane</keyword>
<keyword evidence="1" id="KW-0812">Transmembrane</keyword>
<comment type="caution">
    <text evidence="2">The sequence shown here is derived from an EMBL/GenBank/DDBJ whole genome shotgun (WGS) entry which is preliminary data.</text>
</comment>
<proteinExistence type="predicted"/>
<dbReference type="EMBL" id="BAAAZI010000006">
    <property type="protein sequence ID" value="GAA4137379.1"/>
    <property type="molecule type" value="Genomic_DNA"/>
</dbReference>
<accession>A0ABP7YK55</accession>
<evidence type="ECO:0008006" key="4">
    <source>
        <dbReference type="Google" id="ProtNLM"/>
    </source>
</evidence>
<evidence type="ECO:0000313" key="2">
    <source>
        <dbReference type="EMBL" id="GAA4137379.1"/>
    </source>
</evidence>
<protein>
    <recommendedName>
        <fullName evidence="4">Oxidoreductase</fullName>
    </recommendedName>
</protein>
<organism evidence="2 3">
    <name type="scientific">Sphingobacterium kyonggiense</name>
    <dbReference type="NCBI Taxonomy" id="714075"/>
    <lineage>
        <taxon>Bacteria</taxon>
        <taxon>Pseudomonadati</taxon>
        <taxon>Bacteroidota</taxon>
        <taxon>Sphingobacteriia</taxon>
        <taxon>Sphingobacteriales</taxon>
        <taxon>Sphingobacteriaceae</taxon>
        <taxon>Sphingobacterium</taxon>
    </lineage>
</organism>
<dbReference type="PANTHER" id="PTHR33452">
    <property type="entry name" value="OXIDOREDUCTASE CATD-RELATED"/>
    <property type="match status" value="1"/>
</dbReference>
<dbReference type="RefSeq" id="WP_344673840.1">
    <property type="nucleotide sequence ID" value="NZ_BAAAZI010000006.1"/>
</dbReference>